<feature type="domain" description="Semialdehyde dehydrogenase NAD-binding" evidence="17">
    <location>
        <begin position="6"/>
        <end position="121"/>
    </location>
</feature>
<evidence type="ECO:0000313" key="19">
    <source>
        <dbReference type="Proteomes" id="UP000198528"/>
    </source>
</evidence>
<keyword evidence="10 15" id="KW-0220">Diaminopimelate biosynthesis</keyword>
<dbReference type="PANTHER" id="PTHR46278">
    <property type="entry name" value="DEHYDROGENASE, PUTATIVE-RELATED"/>
    <property type="match status" value="1"/>
</dbReference>
<dbReference type="InterPro" id="IPR005986">
    <property type="entry name" value="Asp_semialdehyde_DH_beta"/>
</dbReference>
<keyword evidence="13 15" id="KW-0486">Methionine biosynthesis</keyword>
<evidence type="ECO:0000256" key="5">
    <source>
        <dbReference type="ARBA" id="ARBA00011738"/>
    </source>
</evidence>
<dbReference type="Pfam" id="PF01118">
    <property type="entry name" value="Semialdhyde_dh"/>
    <property type="match status" value="1"/>
</dbReference>
<dbReference type="RefSeq" id="WP_090846949.1">
    <property type="nucleotide sequence ID" value="NZ_FMZL01000016.1"/>
</dbReference>
<dbReference type="InterPro" id="IPR036291">
    <property type="entry name" value="NAD(P)-bd_dom_sf"/>
</dbReference>
<evidence type="ECO:0000256" key="13">
    <source>
        <dbReference type="ARBA" id="ARBA00023167"/>
    </source>
</evidence>
<evidence type="ECO:0000256" key="6">
    <source>
        <dbReference type="ARBA" id="ARBA00013120"/>
    </source>
</evidence>
<keyword evidence="9 15" id="KW-0521">NADP</keyword>
<organism evidence="18 19">
    <name type="scientific">Parafannyhessea umbonata</name>
    <dbReference type="NCBI Taxonomy" id="604330"/>
    <lineage>
        <taxon>Bacteria</taxon>
        <taxon>Bacillati</taxon>
        <taxon>Actinomycetota</taxon>
        <taxon>Coriobacteriia</taxon>
        <taxon>Coriobacteriales</taxon>
        <taxon>Atopobiaceae</taxon>
        <taxon>Parafannyhessea</taxon>
    </lineage>
</organism>
<feature type="active site" description="Proton acceptor" evidence="15 16">
    <location>
        <position position="245"/>
    </location>
</feature>
<dbReference type="GO" id="GO:0009089">
    <property type="term" value="P:lysine biosynthetic process via diaminopimelate"/>
    <property type="evidence" value="ECO:0007669"/>
    <property type="project" value="UniProtKB-UniRule"/>
</dbReference>
<feature type="binding site" evidence="15">
    <location>
        <begin position="41"/>
        <end position="42"/>
    </location>
    <ligand>
        <name>NADP(+)</name>
        <dbReference type="ChEBI" id="CHEBI:58349"/>
    </ligand>
</feature>
<dbReference type="SMART" id="SM00859">
    <property type="entry name" value="Semialdhyde_dh"/>
    <property type="match status" value="1"/>
</dbReference>
<evidence type="ECO:0000259" key="17">
    <source>
        <dbReference type="SMART" id="SM00859"/>
    </source>
</evidence>
<dbReference type="NCBIfam" id="TIGR01296">
    <property type="entry name" value="asd_B"/>
    <property type="match status" value="1"/>
</dbReference>
<dbReference type="GO" id="GO:0009088">
    <property type="term" value="P:threonine biosynthetic process"/>
    <property type="evidence" value="ECO:0007669"/>
    <property type="project" value="UniProtKB-UniRule"/>
</dbReference>
<evidence type="ECO:0000256" key="10">
    <source>
        <dbReference type="ARBA" id="ARBA00022915"/>
    </source>
</evidence>
<comment type="pathway">
    <text evidence="3 15">Amino-acid biosynthesis; L-threonine biosynthesis; L-threonine from L-aspartate: step 2/5.</text>
</comment>
<evidence type="ECO:0000256" key="9">
    <source>
        <dbReference type="ARBA" id="ARBA00022857"/>
    </source>
</evidence>
<reference evidence="19" key="1">
    <citation type="submission" date="2016-10" db="EMBL/GenBank/DDBJ databases">
        <authorList>
            <person name="Varghese N."/>
            <person name="Submissions S."/>
        </authorList>
    </citation>
    <scope>NUCLEOTIDE SEQUENCE [LARGE SCALE GENOMIC DNA]</scope>
    <source>
        <strain evidence="19">DSM 22619</strain>
    </source>
</reference>
<dbReference type="Gene3D" id="3.40.50.720">
    <property type="entry name" value="NAD(P)-binding Rossmann-like Domain"/>
    <property type="match status" value="1"/>
</dbReference>
<dbReference type="Proteomes" id="UP000198528">
    <property type="component" value="Unassembled WGS sequence"/>
</dbReference>
<dbReference type="EMBL" id="FMZL01000016">
    <property type="protein sequence ID" value="SDC45646.1"/>
    <property type="molecule type" value="Genomic_DNA"/>
</dbReference>
<feature type="binding site" evidence="15">
    <location>
        <position position="321"/>
    </location>
    <ligand>
        <name>NADP(+)</name>
        <dbReference type="ChEBI" id="CHEBI:58349"/>
    </ligand>
</feature>
<dbReference type="STRING" id="604330.SAMN04489857_1066"/>
<dbReference type="UniPathway" id="UPA00034">
    <property type="reaction ID" value="UER00016"/>
</dbReference>
<dbReference type="Pfam" id="PF02774">
    <property type="entry name" value="Semialdhyde_dhC"/>
    <property type="match status" value="1"/>
</dbReference>
<proteinExistence type="inferred from homology"/>
<sequence>MADKLVVAILGATGVVGTQMIQCLEERDFPVERLVPLASARSAGKTVRFNGEDVTVLEATPDAFDGVDIVLGAAGDAQAKELLPEAAARGAVCVDNSHAFRLDADVPLVIPEINPEDIANHPRNIIANPNCATIIGLVPTWPLAQRAGLKRLIVSTYQAASGAGMPGLRELERESRVLAEGGEVGDTAPFAYQLAFNLIPQIGGFKEEAYTSEELKMQNEGRKIMHMPELRVNCTCVRVPVMRSHSESITVEFERPITPDEAREVLSKAPGVKVVDDPANLRYPMPLDTSDQDLVYVGRIRRDLSAPDGVSALTFWCCGDQIRKGAATNAVQIAEHLL</sequence>
<feature type="binding site" evidence="15">
    <location>
        <position position="238"/>
    </location>
    <ligand>
        <name>substrate</name>
    </ligand>
</feature>
<dbReference type="UniPathway" id="UPA00051">
    <property type="reaction ID" value="UER00464"/>
</dbReference>
<name>A0A1G6LSH7_9ACTN</name>
<feature type="binding site" evidence="15">
    <location>
        <position position="158"/>
    </location>
    <ligand>
        <name>substrate</name>
    </ligand>
</feature>
<dbReference type="EC" id="1.2.1.11" evidence="6 15"/>
<dbReference type="GO" id="GO:0071266">
    <property type="term" value="P:'de novo' L-methionine biosynthetic process"/>
    <property type="evidence" value="ECO:0007669"/>
    <property type="project" value="UniProtKB-UniRule"/>
</dbReference>
<dbReference type="InterPro" id="IPR012280">
    <property type="entry name" value="Semialdhyde_DH_dimer_dom"/>
</dbReference>
<dbReference type="PANTHER" id="PTHR46278:SF2">
    <property type="entry name" value="ASPARTATE-SEMIALDEHYDE DEHYDROGENASE"/>
    <property type="match status" value="1"/>
</dbReference>
<evidence type="ECO:0000256" key="7">
    <source>
        <dbReference type="ARBA" id="ARBA00022605"/>
    </source>
</evidence>
<dbReference type="GO" id="GO:0009097">
    <property type="term" value="P:isoleucine biosynthetic process"/>
    <property type="evidence" value="ECO:0007669"/>
    <property type="project" value="UniProtKB-UniRule"/>
</dbReference>
<evidence type="ECO:0000256" key="3">
    <source>
        <dbReference type="ARBA" id="ARBA00005097"/>
    </source>
</evidence>
<evidence type="ECO:0000256" key="1">
    <source>
        <dbReference type="ARBA" id="ARBA00005021"/>
    </source>
</evidence>
<keyword evidence="12 15" id="KW-0457">Lysine biosynthesis</keyword>
<dbReference type="HAMAP" id="MF_02121">
    <property type="entry name" value="ASADH"/>
    <property type="match status" value="1"/>
</dbReference>
<dbReference type="GO" id="GO:0050661">
    <property type="term" value="F:NADP binding"/>
    <property type="evidence" value="ECO:0007669"/>
    <property type="project" value="UniProtKB-UniRule"/>
</dbReference>
<dbReference type="GO" id="GO:0004073">
    <property type="term" value="F:aspartate-semialdehyde dehydrogenase activity"/>
    <property type="evidence" value="ECO:0007669"/>
    <property type="project" value="UniProtKB-UniRule"/>
</dbReference>
<comment type="catalytic activity">
    <reaction evidence="14 15">
        <text>L-aspartate 4-semialdehyde + phosphate + NADP(+) = 4-phospho-L-aspartate + NADPH + H(+)</text>
        <dbReference type="Rhea" id="RHEA:24284"/>
        <dbReference type="ChEBI" id="CHEBI:15378"/>
        <dbReference type="ChEBI" id="CHEBI:43474"/>
        <dbReference type="ChEBI" id="CHEBI:57535"/>
        <dbReference type="ChEBI" id="CHEBI:57783"/>
        <dbReference type="ChEBI" id="CHEBI:58349"/>
        <dbReference type="ChEBI" id="CHEBI:537519"/>
        <dbReference type="EC" id="1.2.1.11"/>
    </reaction>
</comment>
<keyword evidence="7 15" id="KW-0028">Amino-acid biosynthesis</keyword>
<evidence type="ECO:0000313" key="18">
    <source>
        <dbReference type="EMBL" id="SDC45646.1"/>
    </source>
</evidence>
<comment type="pathway">
    <text evidence="1 15">Amino-acid biosynthesis; L-methionine biosynthesis via de novo pathway; L-homoserine from L-aspartate: step 2/3.</text>
</comment>
<comment type="caution">
    <text evidence="15">Lacks conserved residue(s) required for the propagation of feature annotation.</text>
</comment>
<dbReference type="GO" id="GO:0046983">
    <property type="term" value="F:protein dimerization activity"/>
    <property type="evidence" value="ECO:0007669"/>
    <property type="project" value="InterPro"/>
</dbReference>
<dbReference type="PROSITE" id="PS01103">
    <property type="entry name" value="ASD"/>
    <property type="match status" value="1"/>
</dbReference>
<evidence type="ECO:0000256" key="15">
    <source>
        <dbReference type="HAMAP-Rule" id="MF_02121"/>
    </source>
</evidence>
<dbReference type="GO" id="GO:0019877">
    <property type="term" value="P:diaminopimelate biosynthetic process"/>
    <property type="evidence" value="ECO:0007669"/>
    <property type="project" value="UniProtKB-UniRule"/>
</dbReference>
<evidence type="ECO:0000256" key="8">
    <source>
        <dbReference type="ARBA" id="ARBA00022697"/>
    </source>
</evidence>
<evidence type="ECO:0000256" key="11">
    <source>
        <dbReference type="ARBA" id="ARBA00023002"/>
    </source>
</evidence>
<feature type="binding site" evidence="15">
    <location>
        <begin position="161"/>
        <end position="162"/>
    </location>
    <ligand>
        <name>NADP(+)</name>
        <dbReference type="ChEBI" id="CHEBI:58349"/>
    </ligand>
</feature>
<evidence type="ECO:0000256" key="4">
    <source>
        <dbReference type="ARBA" id="ARBA00010584"/>
    </source>
</evidence>
<dbReference type="InterPro" id="IPR000534">
    <property type="entry name" value="Semialdehyde_DH_NAD-bd"/>
</dbReference>
<dbReference type="SUPFAM" id="SSF51735">
    <property type="entry name" value="NAD(P)-binding Rossmann-fold domains"/>
    <property type="match status" value="1"/>
</dbReference>
<evidence type="ECO:0000256" key="16">
    <source>
        <dbReference type="PIRSR" id="PIRSR000148-1"/>
    </source>
</evidence>
<keyword evidence="11 15" id="KW-0560">Oxidoreductase</keyword>
<evidence type="ECO:0000256" key="12">
    <source>
        <dbReference type="ARBA" id="ARBA00023154"/>
    </source>
</evidence>
<dbReference type="CDD" id="cd02316">
    <property type="entry name" value="VcASADH2_like_N"/>
    <property type="match status" value="1"/>
</dbReference>
<keyword evidence="19" id="KW-1185">Reference proteome</keyword>
<feature type="binding site" evidence="15">
    <location>
        <begin position="13"/>
        <end position="16"/>
    </location>
    <ligand>
        <name>NADP(+)</name>
        <dbReference type="ChEBI" id="CHEBI:58349"/>
    </ligand>
</feature>
<feature type="binding site" evidence="15">
    <location>
        <position position="101"/>
    </location>
    <ligand>
        <name>phosphate</name>
        <dbReference type="ChEBI" id="CHEBI:43474"/>
    </ligand>
</feature>
<dbReference type="GO" id="GO:0051287">
    <property type="term" value="F:NAD binding"/>
    <property type="evidence" value="ECO:0007669"/>
    <property type="project" value="InterPro"/>
</dbReference>
<gene>
    <name evidence="15" type="primary">asd</name>
    <name evidence="18" type="ORF">SAMN04487824_1166</name>
</gene>
<accession>A0A1G6LSH7</accession>
<dbReference type="AlphaFoldDB" id="A0A1G6LSH7"/>
<evidence type="ECO:0000256" key="14">
    <source>
        <dbReference type="ARBA" id="ARBA00047891"/>
    </source>
</evidence>
<dbReference type="PIRSF" id="PIRSF000148">
    <property type="entry name" value="ASA_dh"/>
    <property type="match status" value="1"/>
</dbReference>
<dbReference type="SUPFAM" id="SSF55347">
    <property type="entry name" value="Glyceraldehyde-3-phosphate dehydrogenase-like, C-terminal domain"/>
    <property type="match status" value="1"/>
</dbReference>
<dbReference type="UniPathway" id="UPA00050">
    <property type="reaction ID" value="UER00463"/>
</dbReference>
<feature type="active site" description="Acyl-thioester intermediate" evidence="15 16">
    <location>
        <position position="131"/>
    </location>
</feature>
<dbReference type="InterPro" id="IPR012080">
    <property type="entry name" value="Asp_semialdehyde_DH"/>
</dbReference>
<keyword evidence="8 15" id="KW-0791">Threonine biosynthesis</keyword>
<dbReference type="NCBIfam" id="NF011456">
    <property type="entry name" value="PRK14874.1"/>
    <property type="match status" value="1"/>
</dbReference>
<comment type="function">
    <text evidence="15">Catalyzes the NADPH-dependent formation of L-aspartate-semialdehyde (L-ASA) by the reductive dephosphorylation of L-aspartyl-4-phosphate.</text>
</comment>
<evidence type="ECO:0000256" key="2">
    <source>
        <dbReference type="ARBA" id="ARBA00005076"/>
    </source>
</evidence>
<dbReference type="CDD" id="cd18131">
    <property type="entry name" value="ASADH_C_bac_euk_like"/>
    <property type="match status" value="1"/>
</dbReference>
<dbReference type="Gene3D" id="3.30.360.10">
    <property type="entry name" value="Dihydrodipicolinate Reductase, domain 2"/>
    <property type="match status" value="1"/>
</dbReference>
<comment type="similarity">
    <text evidence="4 15">Belongs to the aspartate-semialdehyde dehydrogenase family.</text>
</comment>
<dbReference type="InterPro" id="IPR000319">
    <property type="entry name" value="Asp-semialdehyde_DH_CS"/>
</dbReference>
<comment type="pathway">
    <text evidence="2 15">Amino-acid biosynthesis; L-lysine biosynthesis via DAP pathway; (S)-tetrahydrodipicolinate from L-aspartate: step 2/4.</text>
</comment>
<protein>
    <recommendedName>
        <fullName evidence="6 15">Aspartate-semialdehyde dehydrogenase</fullName>
        <shortName evidence="15">ASA dehydrogenase</shortName>
        <shortName evidence="15">ASADH</shortName>
        <ecNumber evidence="6 15">1.2.1.11</ecNumber>
    </recommendedName>
    <alternativeName>
        <fullName evidence="15">Aspartate-beta-semialdehyde dehydrogenase</fullName>
    </alternativeName>
</protein>
<comment type="subunit">
    <text evidence="5 15">Homodimer.</text>
</comment>